<name>A0A392RKK1_9FABA</name>
<dbReference type="Proteomes" id="UP000265520">
    <property type="component" value="Unassembled WGS sequence"/>
</dbReference>
<protein>
    <submittedName>
        <fullName evidence="1">Uncharacterized protein</fullName>
    </submittedName>
</protein>
<feature type="non-terminal residue" evidence="1">
    <location>
        <position position="57"/>
    </location>
</feature>
<reference evidence="1 2" key="1">
    <citation type="journal article" date="2018" name="Front. Plant Sci.">
        <title>Red Clover (Trifolium pratense) and Zigzag Clover (T. medium) - A Picture of Genomic Similarities and Differences.</title>
        <authorList>
            <person name="Dluhosova J."/>
            <person name="Istvanek J."/>
            <person name="Nedelnik J."/>
            <person name="Repkova J."/>
        </authorList>
    </citation>
    <scope>NUCLEOTIDE SEQUENCE [LARGE SCALE GENOMIC DNA]</scope>
    <source>
        <strain evidence="2">cv. 10/8</strain>
        <tissue evidence="1">Leaf</tissue>
    </source>
</reference>
<organism evidence="1 2">
    <name type="scientific">Trifolium medium</name>
    <dbReference type="NCBI Taxonomy" id="97028"/>
    <lineage>
        <taxon>Eukaryota</taxon>
        <taxon>Viridiplantae</taxon>
        <taxon>Streptophyta</taxon>
        <taxon>Embryophyta</taxon>
        <taxon>Tracheophyta</taxon>
        <taxon>Spermatophyta</taxon>
        <taxon>Magnoliopsida</taxon>
        <taxon>eudicotyledons</taxon>
        <taxon>Gunneridae</taxon>
        <taxon>Pentapetalae</taxon>
        <taxon>rosids</taxon>
        <taxon>fabids</taxon>
        <taxon>Fabales</taxon>
        <taxon>Fabaceae</taxon>
        <taxon>Papilionoideae</taxon>
        <taxon>50 kb inversion clade</taxon>
        <taxon>NPAAA clade</taxon>
        <taxon>Hologalegina</taxon>
        <taxon>IRL clade</taxon>
        <taxon>Trifolieae</taxon>
        <taxon>Trifolium</taxon>
    </lineage>
</organism>
<keyword evidence="2" id="KW-1185">Reference proteome</keyword>
<proteinExistence type="predicted"/>
<sequence length="57" mass="6623">MNGCRWSIGDGTKIKVMNEPWLKKEDGLFDDIANSILIVPLFDDIEEDKLVWDDDMH</sequence>
<dbReference type="EMBL" id="LXQA010241362">
    <property type="protein sequence ID" value="MCI37153.1"/>
    <property type="molecule type" value="Genomic_DNA"/>
</dbReference>
<evidence type="ECO:0000313" key="1">
    <source>
        <dbReference type="EMBL" id="MCI37153.1"/>
    </source>
</evidence>
<evidence type="ECO:0000313" key="2">
    <source>
        <dbReference type="Proteomes" id="UP000265520"/>
    </source>
</evidence>
<dbReference type="AlphaFoldDB" id="A0A392RKK1"/>
<accession>A0A392RKK1</accession>
<comment type="caution">
    <text evidence="1">The sequence shown here is derived from an EMBL/GenBank/DDBJ whole genome shotgun (WGS) entry which is preliminary data.</text>
</comment>